<dbReference type="InterPro" id="IPR001362">
    <property type="entry name" value="Glyco_hydro_32"/>
</dbReference>
<dbReference type="Pfam" id="PF00251">
    <property type="entry name" value="Glyco_hydro_32N"/>
    <property type="match status" value="1"/>
</dbReference>
<dbReference type="InterPro" id="IPR013320">
    <property type="entry name" value="ConA-like_dom_sf"/>
</dbReference>
<dbReference type="SUPFAM" id="SSF49899">
    <property type="entry name" value="Concanavalin A-like lectins/glucanases"/>
    <property type="match status" value="1"/>
</dbReference>
<reference evidence="8 9" key="1">
    <citation type="submission" date="2019-08" db="EMBL/GenBank/DDBJ databases">
        <authorList>
            <person name="Lei W."/>
        </authorList>
    </citation>
    <scope>NUCLEOTIDE SEQUENCE [LARGE SCALE GENOMIC DNA]</scope>
    <source>
        <strain evidence="8 9">CCUG 58627</strain>
    </source>
</reference>
<protein>
    <recommendedName>
        <fullName evidence="2">beta-fructofuranosidase</fullName>
        <ecNumber evidence="2">3.2.1.26</ecNumber>
    </recommendedName>
</protein>
<evidence type="ECO:0000256" key="4">
    <source>
        <dbReference type="ARBA" id="ARBA00023295"/>
    </source>
</evidence>
<evidence type="ECO:0000313" key="8">
    <source>
        <dbReference type="EMBL" id="TWT24994.1"/>
    </source>
</evidence>
<accession>A0A5C5UFK4</accession>
<evidence type="ECO:0000256" key="2">
    <source>
        <dbReference type="ARBA" id="ARBA00012758"/>
    </source>
</evidence>
<dbReference type="PANTHER" id="PTHR43101">
    <property type="entry name" value="BETA-FRUCTOSIDASE"/>
    <property type="match status" value="1"/>
</dbReference>
<organism evidence="8 9">
    <name type="scientific">Corynebacterium canis</name>
    <dbReference type="NCBI Taxonomy" id="679663"/>
    <lineage>
        <taxon>Bacteria</taxon>
        <taxon>Bacillati</taxon>
        <taxon>Actinomycetota</taxon>
        <taxon>Actinomycetes</taxon>
        <taxon>Mycobacteriales</taxon>
        <taxon>Corynebacteriaceae</taxon>
        <taxon>Corynebacterium</taxon>
    </lineage>
</organism>
<dbReference type="InterPro" id="IPR023296">
    <property type="entry name" value="Glyco_hydro_beta-prop_sf"/>
</dbReference>
<name>A0A5C5UFK4_9CORY</name>
<dbReference type="InterPro" id="IPR013148">
    <property type="entry name" value="Glyco_hydro_32_N"/>
</dbReference>
<dbReference type="InterPro" id="IPR018053">
    <property type="entry name" value="Glyco_hydro_32_AS"/>
</dbReference>
<dbReference type="SMART" id="SM00640">
    <property type="entry name" value="Glyco_32"/>
    <property type="match status" value="1"/>
</dbReference>
<evidence type="ECO:0000259" key="6">
    <source>
        <dbReference type="Pfam" id="PF00251"/>
    </source>
</evidence>
<gene>
    <name evidence="8" type="ORF">FRX94_07590</name>
</gene>
<dbReference type="AlphaFoldDB" id="A0A5C5UFK4"/>
<feature type="domain" description="Glycosyl hydrolase family 32 N-terminal" evidence="6">
    <location>
        <begin position="10"/>
        <end position="337"/>
    </location>
</feature>
<dbReference type="PROSITE" id="PS00609">
    <property type="entry name" value="GLYCOSYL_HYDROL_F32"/>
    <property type="match status" value="1"/>
</dbReference>
<dbReference type="GO" id="GO:0004564">
    <property type="term" value="F:beta-fructofuranosidase activity"/>
    <property type="evidence" value="ECO:0007669"/>
    <property type="project" value="UniProtKB-EC"/>
</dbReference>
<dbReference type="Pfam" id="PF08244">
    <property type="entry name" value="Glyco_hydro_32C"/>
    <property type="match status" value="1"/>
</dbReference>
<keyword evidence="3 5" id="KW-0378">Hydrolase</keyword>
<dbReference type="GO" id="GO:0005975">
    <property type="term" value="P:carbohydrate metabolic process"/>
    <property type="evidence" value="ECO:0007669"/>
    <property type="project" value="InterPro"/>
</dbReference>
<dbReference type="InterPro" id="IPR051214">
    <property type="entry name" value="GH32_Enzymes"/>
</dbReference>
<evidence type="ECO:0000256" key="1">
    <source>
        <dbReference type="ARBA" id="ARBA00009902"/>
    </source>
</evidence>
<proteinExistence type="inferred from homology"/>
<dbReference type="InterPro" id="IPR013189">
    <property type="entry name" value="Glyco_hydro_32_C"/>
</dbReference>
<dbReference type="EC" id="3.2.1.26" evidence="2"/>
<comment type="caution">
    <text evidence="8">The sequence shown here is derived from an EMBL/GenBank/DDBJ whole genome shotgun (WGS) entry which is preliminary data.</text>
</comment>
<dbReference type="OrthoDB" id="9776657at2"/>
<dbReference type="RefSeq" id="WP_146324530.1">
    <property type="nucleotide sequence ID" value="NZ_BAABLR010000071.1"/>
</dbReference>
<dbReference type="SUPFAM" id="SSF75005">
    <property type="entry name" value="Arabinanase/levansucrase/invertase"/>
    <property type="match status" value="1"/>
</dbReference>
<evidence type="ECO:0000256" key="5">
    <source>
        <dbReference type="RuleBase" id="RU362110"/>
    </source>
</evidence>
<dbReference type="CDD" id="cd18623">
    <property type="entry name" value="GH32_ScrB-like"/>
    <property type="match status" value="1"/>
</dbReference>
<comment type="similarity">
    <text evidence="1 5">Belongs to the glycosyl hydrolase 32 family.</text>
</comment>
<evidence type="ECO:0000313" key="9">
    <source>
        <dbReference type="Proteomes" id="UP000320791"/>
    </source>
</evidence>
<evidence type="ECO:0000256" key="3">
    <source>
        <dbReference type="ARBA" id="ARBA00022801"/>
    </source>
</evidence>
<dbReference type="EMBL" id="VOHM01000014">
    <property type="protein sequence ID" value="TWT24994.1"/>
    <property type="molecule type" value="Genomic_DNA"/>
</dbReference>
<dbReference type="Proteomes" id="UP000320791">
    <property type="component" value="Unassembled WGS sequence"/>
</dbReference>
<evidence type="ECO:0000259" key="7">
    <source>
        <dbReference type="Pfam" id="PF08244"/>
    </source>
</evidence>
<feature type="domain" description="Glycosyl hydrolase family 32 C-terminal" evidence="7">
    <location>
        <begin position="376"/>
        <end position="436"/>
    </location>
</feature>
<dbReference type="PANTHER" id="PTHR43101:SF1">
    <property type="entry name" value="BETA-FRUCTOSIDASE"/>
    <property type="match status" value="1"/>
</dbReference>
<keyword evidence="9" id="KW-1185">Reference proteome</keyword>
<keyword evidence="4 5" id="KW-0326">Glycosidase</keyword>
<dbReference type="Gene3D" id="2.115.10.20">
    <property type="entry name" value="Glycosyl hydrolase domain, family 43"/>
    <property type="match status" value="1"/>
</dbReference>
<sequence>MPEHHRPQFHLTPPIGRLNDPNGLYFENGELHAYFQHDPQWPISGKRTGWGHAKACITDDGAPERWEHLPDALYPAVDYDTHGCYSGSAVLVDGELELFYTGNAKPNNTRRATQNLVRVSQRHAPHGGAHIRAAENPLIDGPAPGYTAHYRDPQILFRDGQWLMLLGAQREDETGAVVLYTSPDRRTWDFAGEIEFDCTAAHPGVAPDLIPGGYMWECPNLIRMEDEADGKAKDVMIVLPQGLEQVGHHYANNHQCGYIVGQLKGTKFQVERGFTELDYGTEFYAPQVVHNAPEPWLMGWMGLPDQDDQPTKADHWVHALTMVRRLRLVDGVVLQQPRASISGLQVKRGSTLQLIDAVGVEIMRFTLGDDWVELNRSAQEYHEGGDVRRAPLEADSELIDAIIVVDGSCVEAFFNKGMITMSARAFAKHPFSHISVIDVT</sequence>